<name>A0A1M4Z696_9BACT</name>
<gene>
    <name evidence="1" type="ORF">SAMN02745206_01414</name>
</gene>
<evidence type="ECO:0000313" key="2">
    <source>
        <dbReference type="Proteomes" id="UP000184076"/>
    </source>
</evidence>
<dbReference type="Proteomes" id="UP000184076">
    <property type="component" value="Unassembled WGS sequence"/>
</dbReference>
<proteinExistence type="predicted"/>
<keyword evidence="2" id="KW-1185">Reference proteome</keyword>
<dbReference type="RefSeq" id="WP_073038286.1">
    <property type="nucleotide sequence ID" value="NZ_FQVB01000011.1"/>
</dbReference>
<protein>
    <recommendedName>
        <fullName evidence="3">Antitoxin SocA-like Panacea domain-containing protein</fullName>
    </recommendedName>
</protein>
<evidence type="ECO:0000313" key="1">
    <source>
        <dbReference type="EMBL" id="SHF13520.1"/>
    </source>
</evidence>
<dbReference type="OrthoDB" id="5507947at2"/>
<dbReference type="EMBL" id="FQVB01000011">
    <property type="protein sequence ID" value="SHF13520.1"/>
    <property type="molecule type" value="Genomic_DNA"/>
</dbReference>
<accession>A0A1M4Z696</accession>
<sequence length="181" mass="20812">MDRLKRAALITRLLQNLRDKGSWCGETHAQKAAFFAQHLMEVPLEFDFILYKHGPFSFDLRDELTSLRADGLIQLVPRWPYGPTIKPTDLAEKLQNNYTKTLKQHEKKIAFVADKLGAKGVADLERLATALYVTKQKRTDEQPEKRAKKLSELKPHIRIDQAQAAIDELDQIIKEAQEIIH</sequence>
<evidence type="ECO:0008006" key="3">
    <source>
        <dbReference type="Google" id="ProtNLM"/>
    </source>
</evidence>
<dbReference type="STRING" id="1121391.SAMN02745206_01414"/>
<dbReference type="AlphaFoldDB" id="A0A1M4Z696"/>
<organism evidence="1 2">
    <name type="scientific">Desulfacinum infernum DSM 9756</name>
    <dbReference type="NCBI Taxonomy" id="1121391"/>
    <lineage>
        <taxon>Bacteria</taxon>
        <taxon>Pseudomonadati</taxon>
        <taxon>Thermodesulfobacteriota</taxon>
        <taxon>Syntrophobacteria</taxon>
        <taxon>Syntrophobacterales</taxon>
        <taxon>Syntrophobacteraceae</taxon>
        <taxon>Desulfacinum</taxon>
    </lineage>
</organism>
<reference evidence="2" key="1">
    <citation type="submission" date="2016-11" db="EMBL/GenBank/DDBJ databases">
        <authorList>
            <person name="Varghese N."/>
            <person name="Submissions S."/>
        </authorList>
    </citation>
    <scope>NUCLEOTIDE SEQUENCE [LARGE SCALE GENOMIC DNA]</scope>
    <source>
        <strain evidence="2">DSM 9756</strain>
    </source>
</reference>